<name>A0AAJ0CEV2_9HYPO</name>
<evidence type="ECO:0000313" key="2">
    <source>
        <dbReference type="Proteomes" id="UP001251528"/>
    </source>
</evidence>
<dbReference type="InterPro" id="IPR046611">
    <property type="entry name" value="DUF6670"/>
</dbReference>
<comment type="caution">
    <text evidence="1">The sequence shown here is derived from an EMBL/GenBank/DDBJ whole genome shotgun (WGS) entry which is preliminary data.</text>
</comment>
<keyword evidence="2" id="KW-1185">Reference proteome</keyword>
<protein>
    <submittedName>
        <fullName evidence="1">Uncharacterized protein</fullName>
    </submittedName>
</protein>
<dbReference type="Pfam" id="PF20375">
    <property type="entry name" value="DUF6670"/>
    <property type="match status" value="1"/>
</dbReference>
<organism evidence="1 2">
    <name type="scientific">Conoideocrella luteorostrata</name>
    <dbReference type="NCBI Taxonomy" id="1105319"/>
    <lineage>
        <taxon>Eukaryota</taxon>
        <taxon>Fungi</taxon>
        <taxon>Dikarya</taxon>
        <taxon>Ascomycota</taxon>
        <taxon>Pezizomycotina</taxon>
        <taxon>Sordariomycetes</taxon>
        <taxon>Hypocreomycetidae</taxon>
        <taxon>Hypocreales</taxon>
        <taxon>Clavicipitaceae</taxon>
        <taxon>Conoideocrella</taxon>
    </lineage>
</organism>
<proteinExistence type="predicted"/>
<dbReference type="AlphaFoldDB" id="A0AAJ0CEV2"/>
<reference evidence="1" key="1">
    <citation type="submission" date="2023-06" db="EMBL/GenBank/DDBJ databases">
        <title>Conoideocrella luteorostrata (Hypocreales: Clavicipitaceae), a potential biocontrol fungus for elongate hemlock scale in United States Christmas tree production areas.</title>
        <authorList>
            <person name="Barrett H."/>
            <person name="Lovett B."/>
            <person name="Macias A.M."/>
            <person name="Stajich J.E."/>
            <person name="Kasson M.T."/>
        </authorList>
    </citation>
    <scope>NUCLEOTIDE SEQUENCE</scope>
    <source>
        <strain evidence="1">ARSEF 14590</strain>
    </source>
</reference>
<sequence>MADQKALGPNLAATRMEEPFTAWDIIRPHLDASGGPWTWTHYGVYIPNLPEPFGYLNVLILFGAVDLTIFKHPKYMPDGPQPAVQNAAQLTTVMSSTAAQGHHFDKGYDSVSECRLPDSGTPLRWGEDLSIAFDYQRQTAVVEADFHQNNHQWSYKLDVTFGETAVWFISTPYYDHLSLPVRGTLNIAGQAIPITGALEFARCKPAPIPLKMHNAVAASTNYFIYHVVELDNGMQILWGEVRNAFMPPRKFVHVRRVPDGQVIESFTTELQVEVLKEEMVTSNAGQVTRMPCEFRAGVVREGETVLEILGKVNTPLRDGAGGGYVAGYSAAVKYRAEQRKGWGMFEWVDLELQRENGRARL</sequence>
<accession>A0AAJ0CEV2</accession>
<gene>
    <name evidence="1" type="ORF">QQS21_010516</name>
</gene>
<evidence type="ECO:0000313" key="1">
    <source>
        <dbReference type="EMBL" id="KAK2591785.1"/>
    </source>
</evidence>
<dbReference type="EMBL" id="JASWJB010000309">
    <property type="protein sequence ID" value="KAK2591785.1"/>
    <property type="molecule type" value="Genomic_DNA"/>
</dbReference>
<dbReference type="Proteomes" id="UP001251528">
    <property type="component" value="Unassembled WGS sequence"/>
</dbReference>